<evidence type="ECO:0000313" key="1">
    <source>
        <dbReference type="EMBL" id="MEA5141436.1"/>
    </source>
</evidence>
<dbReference type="RefSeq" id="WP_323298593.1">
    <property type="nucleotide sequence ID" value="NZ_JAYFUM010000027.1"/>
</dbReference>
<proteinExistence type="predicted"/>
<keyword evidence="2" id="KW-1185">Reference proteome</keyword>
<sequence length="157" mass="18582">MAKMESNKSRLDKDFLCKKIDKYVFFDGVNHFNVQQTYDNWLTTADFNFYKNSFIEIDNLRIYLFNAPSIDALITFHERYSLEDLELMSIHFGLTVKKGINSYGIIEKKYPFDNFFLTKSFTASKKYIVIYGIGGSRFPESIYIHGVWDIDYIPNWL</sequence>
<comment type="caution">
    <text evidence="1">The sequence shown here is derived from an EMBL/GenBank/DDBJ whole genome shotgun (WGS) entry which is preliminary data.</text>
</comment>
<protein>
    <submittedName>
        <fullName evidence="1">Uncharacterized protein</fullName>
    </submittedName>
</protein>
<name>A0ABU5QF08_9BACT</name>
<organism evidence="1 2">
    <name type="scientific">Arcicella rigui</name>
    <dbReference type="NCBI Taxonomy" id="797020"/>
    <lineage>
        <taxon>Bacteria</taxon>
        <taxon>Pseudomonadati</taxon>
        <taxon>Bacteroidota</taxon>
        <taxon>Cytophagia</taxon>
        <taxon>Cytophagales</taxon>
        <taxon>Flectobacillaceae</taxon>
        <taxon>Arcicella</taxon>
    </lineage>
</organism>
<gene>
    <name evidence="1" type="ORF">VB248_19935</name>
</gene>
<evidence type="ECO:0000313" key="2">
    <source>
        <dbReference type="Proteomes" id="UP001302949"/>
    </source>
</evidence>
<reference evidence="1 2" key="1">
    <citation type="submission" date="2023-12" db="EMBL/GenBank/DDBJ databases">
        <title>Novel species of the genus Arcicella isolated from rivers.</title>
        <authorList>
            <person name="Lu H."/>
        </authorList>
    </citation>
    <scope>NUCLEOTIDE SEQUENCE [LARGE SCALE GENOMIC DNA]</scope>
    <source>
        <strain evidence="1 2">KCTC 23307</strain>
    </source>
</reference>
<dbReference type="Proteomes" id="UP001302949">
    <property type="component" value="Unassembled WGS sequence"/>
</dbReference>
<accession>A0ABU5QF08</accession>
<dbReference type="EMBL" id="JAYFUM010000027">
    <property type="protein sequence ID" value="MEA5141436.1"/>
    <property type="molecule type" value="Genomic_DNA"/>
</dbReference>